<feature type="compositionally biased region" description="Basic and acidic residues" evidence="2">
    <location>
        <begin position="440"/>
        <end position="453"/>
    </location>
</feature>
<dbReference type="Gene3D" id="3.40.850.10">
    <property type="entry name" value="Kinesin motor domain"/>
    <property type="match status" value="1"/>
</dbReference>
<feature type="domain" description="Kinesin motor" evidence="3">
    <location>
        <begin position="1074"/>
        <end position="1309"/>
    </location>
</feature>
<feature type="compositionally biased region" description="Basic and acidic residues" evidence="2">
    <location>
        <begin position="745"/>
        <end position="763"/>
    </location>
</feature>
<feature type="region of interest" description="Disordered" evidence="2">
    <location>
        <begin position="1"/>
        <end position="71"/>
    </location>
</feature>
<dbReference type="RefSeq" id="XP_067926362.1">
    <property type="nucleotide sequence ID" value="XM_068061666.1"/>
</dbReference>
<evidence type="ECO:0000256" key="1">
    <source>
        <dbReference type="SAM" id="Coils"/>
    </source>
</evidence>
<dbReference type="EMBL" id="MIGC01000578">
    <property type="protein sequence ID" value="PHJ24690.1"/>
    <property type="molecule type" value="Genomic_DNA"/>
</dbReference>
<feature type="coiled-coil region" evidence="1">
    <location>
        <begin position="861"/>
        <end position="888"/>
    </location>
</feature>
<feature type="compositionally biased region" description="Polar residues" evidence="2">
    <location>
        <begin position="765"/>
        <end position="776"/>
    </location>
</feature>
<dbReference type="GeneID" id="94424877"/>
<name>A0A2C6KXF3_9APIC</name>
<dbReference type="GO" id="GO:0003777">
    <property type="term" value="F:microtubule motor activity"/>
    <property type="evidence" value="ECO:0007669"/>
    <property type="project" value="InterPro"/>
</dbReference>
<gene>
    <name evidence="4" type="ORF">CSUI_001460</name>
</gene>
<dbReference type="InterPro" id="IPR027417">
    <property type="entry name" value="P-loop_NTPase"/>
</dbReference>
<feature type="compositionally biased region" description="Low complexity" evidence="2">
    <location>
        <begin position="24"/>
        <end position="33"/>
    </location>
</feature>
<feature type="compositionally biased region" description="Low complexity" evidence="2">
    <location>
        <begin position="208"/>
        <end position="222"/>
    </location>
</feature>
<evidence type="ECO:0000313" key="5">
    <source>
        <dbReference type="Proteomes" id="UP000221165"/>
    </source>
</evidence>
<feature type="region of interest" description="Disordered" evidence="2">
    <location>
        <begin position="440"/>
        <end position="479"/>
    </location>
</feature>
<dbReference type="VEuPathDB" id="ToxoDB:CSUI_001460"/>
<evidence type="ECO:0000256" key="2">
    <source>
        <dbReference type="SAM" id="MobiDB-lite"/>
    </source>
</evidence>
<feature type="compositionally biased region" description="Low complexity" evidence="2">
    <location>
        <begin position="287"/>
        <end position="301"/>
    </location>
</feature>
<comment type="caution">
    <text evidence="4">The sequence shown here is derived from an EMBL/GenBank/DDBJ whole genome shotgun (WGS) entry which is preliminary data.</text>
</comment>
<dbReference type="InterPro" id="IPR027640">
    <property type="entry name" value="Kinesin-like_fam"/>
</dbReference>
<dbReference type="GO" id="GO:0005524">
    <property type="term" value="F:ATP binding"/>
    <property type="evidence" value="ECO:0007669"/>
    <property type="project" value="InterPro"/>
</dbReference>
<keyword evidence="5" id="KW-1185">Reference proteome</keyword>
<dbReference type="InterPro" id="IPR036961">
    <property type="entry name" value="Kinesin_motor_dom_sf"/>
</dbReference>
<sequence length="1531" mass="167272">MSSKRDFPFSTSTFSPLSDDDYLSRSSSLLSRRQMWRNRESPTPSRSGSRSRRFRSFQDDVSSPPSQGHDFYRRQSSLLTRTFQHPDETSFGSSTLSPSASCAPCGVSETGKSSRAANSNSAVESAVFELITRAAEKAVEQALKDHYAKWNRKNGGGKKECGGADTGENKVRQPLPITEAKVRITPNHLNLLSPRGVSGAKVGGSLGDSGSASANGSSSSLPSFSPLTCRFSVLPNEADPEGGPPTLQLLETFHEDGDDDLDTLEGKIASFSPIGDGEEKGQPDGLSAASSQSHEISSSVSLHPAHRPASNRALPPPRAGCRNALWEASNPTGASSASARRKEYGQADFLRLGLSLPSPTATAVSPFVPHHLGTVSVPGSEYRSFPSPLHPEYPPTSWQSKAFSSHPATETSALRNFSGFSTSFFSKLVCIEGGGALRRSRLEDSDGTRERRTVSQSVAKKRGSILHPAADKGGEIGISSEVMTDEEQEDTWPDMMVGGMVSSTSKEHQLELRKLIKSIVKLWKLQRHQNALVNKLKEWARDCYLMSGKLPGRAKLISDLPGVRTECCRTRAAIREHRKLVSRQIASVLGTQTDGGRDPLLLSDETREELEGVCTSRCHFSNDQKKSSSLLSRKYPLGRRPSGATVNKEMPVIIGEKLDRICHLLTSIEALLNERDEDEALCEDERSQEMFHRRLSGTFHQVQVVQKQLVSLLEKEGKSVSLKSLLDDACPSLTTSTTAPGEGEEPTREYNKELQEGFSEESHLATASGQERMNTTDMEKDESALVTRSERDLPDNKPRPVGEGRQEKMLNGAGADVPKKQNTENEEEGSQTRQSSGADTVSTAASCSCVTSESSTSVVVNKILKQKLRDITIQRDALEERLRSSLARVDVQQEAIEQLVLENRRRLSELLTLRGSHRVFCCIYSSSKSSPSFFYQSMLSCRNERNPDLTQTVGSFPVDREVHSETDDEGLLTVSDDTTISLTDPPAQIPTIATRRIGSLRGRNTGHMSSANDTGRFYKRTRRFSPATLVAVATRAGQVIESTLRGGRAPRGDAALDSRYLRRSGSKASGTFYRLTNRKGHTDFEFDRVYADDEENSPAALNIFEDCCDLLQSVTKDGLNFCLVTLGPRTAAKTTIVYGAPPSLSFPSSLIPSTKDDSTARHFSPSLLASVSQHLGVAQLISHFIFEELETQCARLPWRAGSRDSGTKTRSRVKTSSDNGGAQTDKQQGGGKRGGGGDGDEEAASYLVHYSVLEIRHEQLSDGLVTDRRQAKKIDIKKDRKTGEVKVTNLVSRRAEKPEDLLAALGQISEKHFRELHAQDLGTEDELEVSEGSGHSRFPRRESKYGAASASHVIIFIHTEVHDPSTGSVWRGKIALADVATSQNSEAKAPFNFDSSSGSVDASGGFTSFLSLGRTEEEREAVCLNTTLASLRKIFISQRLKMRSGGCKGSGRDSLSASNKAGAVWEPRRYGDMNTRTLFQSSKLTKVLEDCLDTLYARAVLLVCLPNSGFPEFPLQEFTLSSTESQQNANR</sequence>
<feature type="region of interest" description="Disordered" evidence="2">
    <location>
        <begin position="202"/>
        <end position="222"/>
    </location>
</feature>
<dbReference type="GO" id="GO:0008017">
    <property type="term" value="F:microtubule binding"/>
    <property type="evidence" value="ECO:0007669"/>
    <property type="project" value="InterPro"/>
</dbReference>
<reference evidence="4 5" key="1">
    <citation type="journal article" date="2017" name="Int. J. Parasitol.">
        <title>The genome of the protozoan parasite Cystoisospora suis and a reverse vaccinology approach to identify vaccine candidates.</title>
        <authorList>
            <person name="Palmieri N."/>
            <person name="Shrestha A."/>
            <person name="Ruttkowski B."/>
            <person name="Beck T."/>
            <person name="Vogl C."/>
            <person name="Tomley F."/>
            <person name="Blake D.P."/>
            <person name="Joachim A."/>
        </authorList>
    </citation>
    <scope>NUCLEOTIDE SEQUENCE [LARGE SCALE GENOMIC DNA]</scope>
    <source>
        <strain evidence="4 5">Wien I</strain>
    </source>
</reference>
<feature type="region of interest" description="Disordered" evidence="2">
    <location>
        <begin position="730"/>
        <end position="841"/>
    </location>
</feature>
<dbReference type="OrthoDB" id="331524at2759"/>
<feature type="region of interest" description="Disordered" evidence="2">
    <location>
        <begin position="269"/>
        <end position="324"/>
    </location>
</feature>
<feature type="region of interest" description="Disordered" evidence="2">
    <location>
        <begin position="1322"/>
        <end position="1342"/>
    </location>
</feature>
<feature type="compositionally biased region" description="Polar residues" evidence="2">
    <location>
        <begin position="1214"/>
        <end position="1224"/>
    </location>
</feature>
<evidence type="ECO:0000313" key="4">
    <source>
        <dbReference type="EMBL" id="PHJ24690.1"/>
    </source>
</evidence>
<keyword evidence="1" id="KW-0175">Coiled coil</keyword>
<dbReference type="Proteomes" id="UP000221165">
    <property type="component" value="Unassembled WGS sequence"/>
</dbReference>
<dbReference type="GO" id="GO:0007018">
    <property type="term" value="P:microtubule-based movement"/>
    <property type="evidence" value="ECO:0007669"/>
    <property type="project" value="InterPro"/>
</dbReference>
<organism evidence="4 5">
    <name type="scientific">Cystoisospora suis</name>
    <dbReference type="NCBI Taxonomy" id="483139"/>
    <lineage>
        <taxon>Eukaryota</taxon>
        <taxon>Sar</taxon>
        <taxon>Alveolata</taxon>
        <taxon>Apicomplexa</taxon>
        <taxon>Conoidasida</taxon>
        <taxon>Coccidia</taxon>
        <taxon>Eucoccidiorida</taxon>
        <taxon>Eimeriorina</taxon>
        <taxon>Sarcocystidae</taxon>
        <taxon>Cystoisospora</taxon>
    </lineage>
</organism>
<dbReference type="PANTHER" id="PTHR47972">
    <property type="entry name" value="KINESIN-LIKE PROTEIN KLP-3"/>
    <property type="match status" value="1"/>
</dbReference>
<accession>A0A2C6KXF3</accession>
<feature type="compositionally biased region" description="Low complexity" evidence="2">
    <location>
        <begin position="8"/>
        <end position="17"/>
    </location>
</feature>
<dbReference type="SUPFAM" id="SSF52540">
    <property type="entry name" value="P-loop containing nucleoside triphosphate hydrolases"/>
    <property type="match status" value="1"/>
</dbReference>
<dbReference type="InterPro" id="IPR001752">
    <property type="entry name" value="Kinesin_motor_dom"/>
</dbReference>
<feature type="compositionally biased region" description="Gly residues" evidence="2">
    <location>
        <begin position="1228"/>
        <end position="1237"/>
    </location>
</feature>
<feature type="region of interest" description="Disordered" evidence="2">
    <location>
        <begin position="1199"/>
        <end position="1241"/>
    </location>
</feature>
<protein>
    <submittedName>
        <fullName evidence="4">Kinesin motor domain-containing protein</fullName>
    </submittedName>
</protein>
<proteinExistence type="predicted"/>
<feature type="compositionally biased region" description="Basic and acidic residues" evidence="2">
    <location>
        <begin position="777"/>
        <end position="808"/>
    </location>
</feature>
<evidence type="ECO:0000259" key="3">
    <source>
        <dbReference type="Pfam" id="PF00225"/>
    </source>
</evidence>
<dbReference type="Pfam" id="PF00225">
    <property type="entry name" value="Kinesin"/>
    <property type="match status" value="1"/>
</dbReference>